<reference evidence="8" key="1">
    <citation type="submission" date="2016-03" db="EMBL/GenBank/DDBJ databases">
        <authorList>
            <person name="Devillers H."/>
        </authorList>
    </citation>
    <scope>NUCLEOTIDE SEQUENCE [LARGE SCALE GENOMIC DNA]</scope>
</reference>
<evidence type="ECO:0000256" key="2">
    <source>
        <dbReference type="SAM" id="MobiDB-lite"/>
    </source>
</evidence>
<keyword evidence="3" id="KW-0812">Transmembrane</keyword>
<evidence type="ECO:0000313" key="7">
    <source>
        <dbReference type="EMBL" id="SCU87415.1"/>
    </source>
</evidence>
<feature type="coiled-coil region" evidence="1">
    <location>
        <begin position="1820"/>
        <end position="1876"/>
    </location>
</feature>
<dbReference type="SMART" id="SM01216">
    <property type="entry name" value="Fmp27_WPPW"/>
    <property type="match status" value="1"/>
</dbReference>
<feature type="domain" description="FMP27/BLTP2/Hobbit GFWDK motif-containing RBG unit" evidence="4">
    <location>
        <begin position="1245"/>
        <end position="1405"/>
    </location>
</feature>
<proteinExistence type="predicted"/>
<dbReference type="SMART" id="SM01214">
    <property type="entry name" value="Fmp27_GFWDK"/>
    <property type="match status" value="1"/>
</dbReference>
<dbReference type="PANTHER" id="PTHR15678:SF15">
    <property type="entry name" value="PROTEIN FMP27, MITOCHONDRIAL"/>
    <property type="match status" value="1"/>
</dbReference>
<feature type="domain" description="FMP27 WPPW motif-containing RBG unit" evidence="6">
    <location>
        <begin position="1666"/>
        <end position="2137"/>
    </location>
</feature>
<evidence type="ECO:0000259" key="4">
    <source>
        <dbReference type="SMART" id="SM01214"/>
    </source>
</evidence>
<name>A0A1G4JBK7_9SACH</name>
<evidence type="ECO:0000313" key="8">
    <source>
        <dbReference type="Proteomes" id="UP000190274"/>
    </source>
</evidence>
<gene>
    <name evidence="7" type="ORF">LADA_0E03884G</name>
</gene>
<dbReference type="Proteomes" id="UP000190274">
    <property type="component" value="Chromosome E"/>
</dbReference>
<dbReference type="SMART" id="SM01215">
    <property type="entry name" value="Fmp27_SW"/>
    <property type="match status" value="1"/>
</dbReference>
<evidence type="ECO:0000259" key="6">
    <source>
        <dbReference type="SMART" id="SM01216"/>
    </source>
</evidence>
<feature type="domain" description="FMP27 SW motif-containing RBG unit" evidence="5">
    <location>
        <begin position="1124"/>
        <end position="1227"/>
    </location>
</feature>
<keyword evidence="8" id="KW-1185">Reference proteome</keyword>
<dbReference type="InterPro" id="IPR019441">
    <property type="entry name" value="FMP27/BLTP2/Hobbit_GFWDK_RBG"/>
</dbReference>
<keyword evidence="1" id="KW-0175">Coiled coil</keyword>
<dbReference type="InterPro" id="IPR045167">
    <property type="entry name" value="Hobbit"/>
</dbReference>
<dbReference type="InterPro" id="IPR019449">
    <property type="entry name" value="FMP27_WPPW_RBG"/>
</dbReference>
<accession>A0A1G4JBK7</accession>
<protein>
    <submittedName>
        <fullName evidence="7">LADA_0E03884g1_1</fullName>
    </submittedName>
</protein>
<feature type="compositionally biased region" description="Basic and acidic residues" evidence="2">
    <location>
        <begin position="1973"/>
        <end position="1989"/>
    </location>
</feature>
<evidence type="ECO:0000256" key="1">
    <source>
        <dbReference type="SAM" id="Coils"/>
    </source>
</evidence>
<organism evidence="7 8">
    <name type="scientific">Lachancea dasiensis</name>
    <dbReference type="NCBI Taxonomy" id="1072105"/>
    <lineage>
        <taxon>Eukaryota</taxon>
        <taxon>Fungi</taxon>
        <taxon>Dikarya</taxon>
        <taxon>Ascomycota</taxon>
        <taxon>Saccharomycotina</taxon>
        <taxon>Saccharomycetes</taxon>
        <taxon>Saccharomycetales</taxon>
        <taxon>Saccharomycetaceae</taxon>
        <taxon>Lachancea</taxon>
    </lineage>
</organism>
<dbReference type="STRING" id="1266660.A0A1G4JBK7"/>
<evidence type="ECO:0000259" key="5">
    <source>
        <dbReference type="SMART" id="SM01215"/>
    </source>
</evidence>
<feature type="region of interest" description="Disordered" evidence="2">
    <location>
        <begin position="1973"/>
        <end position="1998"/>
    </location>
</feature>
<dbReference type="Pfam" id="PF10344">
    <property type="entry name" value="Hobbit"/>
    <property type="match status" value="1"/>
</dbReference>
<dbReference type="OrthoDB" id="1562405at2759"/>
<keyword evidence="3" id="KW-0472">Membrane</keyword>
<feature type="compositionally biased region" description="Basic and acidic residues" evidence="2">
    <location>
        <begin position="2636"/>
        <end position="2646"/>
    </location>
</feature>
<dbReference type="PANTHER" id="PTHR15678">
    <property type="entry name" value="ANTIGEN MLAA-22-RELATED"/>
    <property type="match status" value="1"/>
</dbReference>
<feature type="compositionally biased region" description="Basic and acidic residues" evidence="2">
    <location>
        <begin position="2615"/>
        <end position="2628"/>
    </location>
</feature>
<dbReference type="InterPro" id="IPR019415">
    <property type="entry name" value="FMP27_SW_RBG"/>
</dbReference>
<keyword evidence="3" id="KW-1133">Transmembrane helix</keyword>
<feature type="transmembrane region" description="Helical" evidence="3">
    <location>
        <begin position="20"/>
        <end position="42"/>
    </location>
</feature>
<dbReference type="GO" id="GO:0044233">
    <property type="term" value="C:mitochondria-associated endoplasmic reticulum membrane contact site"/>
    <property type="evidence" value="ECO:0007669"/>
    <property type="project" value="EnsemblFungi"/>
</dbReference>
<evidence type="ECO:0000256" key="3">
    <source>
        <dbReference type="SAM" id="Phobius"/>
    </source>
</evidence>
<sequence length="2646" mass="304379">MSALLESKNFIWLVAQVLLIWYVVHWAVFKLLGVSVGIIDPLRLRVRSIRFRDFLSIRFVYYSFRNRGLVIHGMTLNWPQEEQIKSSAKSSQESPKNYLSIPRWAQWLLIRFVRVFRRYTVVLENMEIDGVTVENVTMTLMFDDERLEVSILVKDAAMGDVAKCSGIFFELSGKLNFQRPVVPLEDLVSDIKVRGVSVSYEQLQAYLESVKKSQKSEDEGNDEIFDFAVDGSPNSETAMCIQYIKYHLLKISDAVAMVKKVSFVADNFTVSNIPFTRHPALTDTGKLLKFEISTSNLTLVLNKLDETAPGFKLNFSPDEFPLNIKCTLSSIAFKINQAFTDLECYQFCEIPSIAIYGDTNLFSLRLIEENFEEPVETVAKLVGHVSSPIVDFEIAQYSFLKSFKDHMKVFQLLLQETQVEKPTCAKTLEKKQAIFTYFQHILPLVESKITIEDPTLLVSDGSELLVQKCSILSVITKADKFIVGGNSGKGQVHYNLKNTLEIMNYNFNYHNKLKKYIHKILTISNISVASMAHLVPNIRVNCYAGVDVCELDLSELSTLMSLNNIFRKANSKMLLVEEEQFENLYKKFSEFLEFKKQESVLKGISMKQTEVCPKEQLFENLPPFFDGLRANIQGLKVTVGARSVFMSKDIFANLKAQSAEDLVDGELRKLSHSIEKIQISLVGSNEQPRMSDDQNSDASTLLNSTKAFSYDEFGLEDSASSLSPEKDHVWLFRCSVFDMLTTLYSEKRTERQTLHAKTVFKLPILDVSLFPDCPSIDQGEKASSKIIVSISTGECEAMISLMSVFLVLSAAHTFKETFTRDVNRHRRESKAKEHLSAQYTKKKQRGFLARLLKKELLELLQFELNSKSLSTVIILPNGVKTRLDVFRTTMAFSNIYDIKTQGHFLRFCVESPQVPNSWVRMITCVNFRAEGNIKRISSQILNPTKETQEPSVLLYNDTLNFNIPHGFEMYQIFDNISTTAKSIKQMLYSLKTSSTECVMYPKVSSPICLPGINLKSRRWVFGVEDDAFESQLAMIFQVGLDEQRSRLEKYDVFEKALAKELLERHNNMKRTETTFLGPEKHHLGDRKSNELHRMRRNSVPEISRSESMNQDHYHYAEDAEVHIEEYHRLQEQISASWIRRIQAFKKREQIEFQRNFEYVWGKVDPECFPNGINKKILAFVSSPPLMNLIIEDANVTIAQPHFGIQNYQAFIHDVGKGVPKDTEYSILVPMHLNAEFREIRCHLRDYPLPFVYLPDLTSRQQELGCERPVRLHGDIIISEDKIRSDRELRTLFVPLVPSATLENDDRLYSLLVPRTLTAIKTYTKLNLELNSEETTFVTWNGSYSPAIQQVMQCFDNFSKPPIDPSPKLGFWDKVREIFHARISIRWNNNGQLNVALKGGRSPYNMGGEAAGFVVGLKGNLNVGCNIADDPKKFLSLNSEEVFFSIPNFFAKPLLSWSRSSSDCFFFPSHDNTNLQQFAFYYNLIDLPKVNMDAHNIRVMAGSYFEKTAIRLTGGITLNVGIVFERIKHDSKKRTFESQSHWNTRLCNPVVIEDLETHDSYKGFRSEFIHLSFTLLSSNPKAYNVLQLTPGVFKIFFGWWHTFSGNLPVRRGPLFGMNAMSPKFGVHLYTISYHADVAPLFISHIHELFDPDENMSKSQKHSTNFVGLKAKSEHFMMDLHQRKEVLHEYKHELRTTKRISKLAFNEGYVSNIGIDVRTVQAQFAEAQSLEDSKESYFDVFDNDMTWFDPTDYKEVFLDSIQDRSYEVHINSLVYAPKFVYKKHSSYGDKYQVDFESCEKIEPFDNADYHDCTLKTSVKTPLNLIETRLLTLQTKLSEVTNEIDEVNVRNDKEKVHFLELKQRKVEAAIEQVRKVLDDFNEYEKYENGHQDEDEISEPECSSASERGKINDCAEYEWLTRKSFSNSFEHRFFIFSMFMKWNDVNRDAVYSYIHLLDYNRELAYICNHKAVRKVFDPEEESKKQSNEKHDSISDAASNSTDMLQSETVKSLDARENILEVFEEGLRSLNVDFNFTTRDNHLVQFVAPQIQLTTTSKPDVCTLITAPSIKLKTVGFDTNVTQNQYNSDIFMNRYSVALLKANVFVFHRDNFSDYHDVFFSEDGYDQSSERNWQPWPGIELCFNPAPLEKDALIQDLSAIFRFDRMFSFANIAGVREPNLKNKMICQLPRTIVSSNSRQYLALYDVVAHLLVYVEPKSAHLRKEIEKLMLRYDTTNLAPLKKVVIELQLKVVALNHLEKELAFRRNILEADGLDDLRVIRKNKYESLISLYILMKVLNMGSQEHAAEDQKVLWDLEAKEIIIHMLHDDGTPFLDVALAKSYFQRVESSYGYNSNKVVIGMAQIFNLDRDVLFHHLLGPSEPKEKKKWQAEDSKPLIVLEWDIEKPIGGMKVIRKAVTNFRGLDVNVEQETLTKIIQWAFPAEVEQFMQDSNTSYTTDDDLEDGAESALSGQQSFTIGKIGEERNAQEDPHDVDEMFKRSSDYMVITNMIVNSFKLKISYRGTGAMRLINVTHFGFLFPRLTIHNQTITSMELMVMIKQVLLKSLFKHAGNFLGNKLKRHTVHNDAGTSPLRQLSSYHSYTKAEDLRDHDSIKSDIGLESESGREVWNGRDAERSLSPSLEQRARKGERRGP</sequence>
<dbReference type="GO" id="GO:0140268">
    <property type="term" value="C:endoplasmic reticulum-plasma membrane contact site"/>
    <property type="evidence" value="ECO:0007669"/>
    <property type="project" value="EnsemblFungi"/>
</dbReference>
<feature type="region of interest" description="Disordered" evidence="2">
    <location>
        <begin position="2605"/>
        <end position="2646"/>
    </location>
</feature>
<dbReference type="EMBL" id="LT598455">
    <property type="protein sequence ID" value="SCU87415.1"/>
    <property type="molecule type" value="Genomic_DNA"/>
</dbReference>